<dbReference type="InterPro" id="IPR008709">
    <property type="entry name" value="Neurochondrin"/>
</dbReference>
<name>M8C263_AEGTA</name>
<dbReference type="AlphaFoldDB" id="M8C263"/>
<dbReference type="EnsemblPlants" id="EMT28309">
    <property type="protein sequence ID" value="EMT28309"/>
    <property type="gene ID" value="F775_18621"/>
</dbReference>
<proteinExistence type="predicted"/>
<dbReference type="InterPro" id="IPR016024">
    <property type="entry name" value="ARM-type_fold"/>
</dbReference>
<dbReference type="SUPFAM" id="SSF48371">
    <property type="entry name" value="ARM repeat"/>
    <property type="match status" value="1"/>
</dbReference>
<organism evidence="1">
    <name type="scientific">Aegilops tauschii</name>
    <name type="common">Tausch's goatgrass</name>
    <name type="synonym">Aegilops squarrosa</name>
    <dbReference type="NCBI Taxonomy" id="37682"/>
    <lineage>
        <taxon>Eukaryota</taxon>
        <taxon>Viridiplantae</taxon>
        <taxon>Streptophyta</taxon>
        <taxon>Embryophyta</taxon>
        <taxon>Tracheophyta</taxon>
        <taxon>Spermatophyta</taxon>
        <taxon>Magnoliopsida</taxon>
        <taxon>Liliopsida</taxon>
        <taxon>Poales</taxon>
        <taxon>Poaceae</taxon>
        <taxon>BOP clade</taxon>
        <taxon>Pooideae</taxon>
        <taxon>Triticodae</taxon>
        <taxon>Triticeae</taxon>
        <taxon>Triticinae</taxon>
        <taxon>Aegilops</taxon>
    </lineage>
</organism>
<reference evidence="1" key="1">
    <citation type="submission" date="2015-06" db="UniProtKB">
        <authorList>
            <consortium name="EnsemblPlants"/>
        </authorList>
    </citation>
    <scope>IDENTIFICATION</scope>
</reference>
<protein>
    <submittedName>
        <fullName evidence="1">Neurochondrin</fullName>
    </submittedName>
</protein>
<dbReference type="Pfam" id="PF05536">
    <property type="entry name" value="Neurochondrin"/>
    <property type="match status" value="1"/>
</dbReference>
<dbReference type="InterPro" id="IPR011989">
    <property type="entry name" value="ARM-like"/>
</dbReference>
<dbReference type="PANTHER" id="PTHR13109">
    <property type="entry name" value="NEUROCHONDRIN"/>
    <property type="match status" value="1"/>
</dbReference>
<dbReference type="PANTHER" id="PTHR13109:SF7">
    <property type="entry name" value="NEUROCHONDRIN"/>
    <property type="match status" value="1"/>
</dbReference>
<accession>M8C263</accession>
<dbReference type="Gene3D" id="1.25.10.10">
    <property type="entry name" value="Leucine-rich Repeat Variant"/>
    <property type="match status" value="1"/>
</dbReference>
<dbReference type="PROSITE" id="PS51257">
    <property type="entry name" value="PROKAR_LIPOPROTEIN"/>
    <property type="match status" value="1"/>
</dbReference>
<evidence type="ECO:0000313" key="1">
    <source>
        <dbReference type="EnsemblPlants" id="EMT28309"/>
    </source>
</evidence>
<sequence>MRRRIAAAAALLVLVLALSCAVSAGRRSPPPPVLPRGGGGDAVLREGTALAAVGGARRLGQRTPDSSPAAAAPTEASAPPLEDCLRLLRGERDEQKLAGLLIAANVCRAGDAAAVAQVYRAVGPRFLRRLLNTGLGKVEGGKEEEREAYLRLAVTVLAGLARAPEVAADAGVVSTVPIIAEVVSKSPDLTITEECFELLSLVAIASKDGTYKFCEPGVMDMLFSQISNFPDGSRCLELSTHLLQLLVHKLRADNMSVENLQGMASMVTSLAMLFGVLHTAVKFESLHMLATLLSQKESPLHDALRSMPSTIWKSHIRGGIIDVLQNRVVSSEKLQALLLAECMMSILGENWLSEDHKILDNKNAISVDKFVLLVLQSARVEVAVLLNELAFSKYESSKSSQTDDAIIQKQRNLAILFSLIERIIKMISDASSGEGEPSQTICEKTIMQVITGLNETISLVLDFLQDAKDHGQRKGDDLLAAVRIVGSYLAETPYACQEKTGHLLEFIFSIEGQDESSPFYSVRFMLPMLSQITTTADGCRTLVSFGGYKAVIDCLIKMTEENGMMIDDGSMFLACDTIINIMSNRKNYPIQMEPCFIRLLQALITWAVSVANPCDHEVMGLSPVNSLLQKCRERLRTKDPKWSDPSPDPTQVGGTTDASSVIMTASSLCTMVMELTSEEFLLSFSGFDPKTLGSLSDLIVRSLRQDIPDEDREQLNQKQIIASGYRCWADRFPSVRNVVHQHASV</sequence>